<feature type="domain" description="A to I editase" evidence="2">
    <location>
        <begin position="64"/>
        <end position="433"/>
    </location>
</feature>
<accession>A0A1Y1UZC2</accession>
<evidence type="ECO:0000259" key="2">
    <source>
        <dbReference type="PROSITE" id="PS50141"/>
    </source>
</evidence>
<name>A0A1Y1UZC2_9FUNG</name>
<evidence type="ECO:0000256" key="1">
    <source>
        <dbReference type="SAM" id="MobiDB-lite"/>
    </source>
</evidence>
<dbReference type="PANTHER" id="PTHR10910">
    <property type="entry name" value="EUKARYOTE SPECIFIC DSRNA BINDING PROTEIN"/>
    <property type="match status" value="1"/>
</dbReference>
<keyword evidence="4" id="KW-1185">Reference proteome</keyword>
<comment type="caution">
    <text evidence="3">The sequence shown here is derived from an EMBL/GenBank/DDBJ whole genome shotgun (WGS) entry which is preliminary data.</text>
</comment>
<proteinExistence type="predicted"/>
<dbReference type="GO" id="GO:0006396">
    <property type="term" value="P:RNA processing"/>
    <property type="evidence" value="ECO:0007669"/>
    <property type="project" value="InterPro"/>
</dbReference>
<gene>
    <name evidence="3" type="ORF">BCR36DRAFT_406649</name>
</gene>
<dbReference type="AlphaFoldDB" id="A0A1Y1UZC2"/>
<dbReference type="InterPro" id="IPR002466">
    <property type="entry name" value="A_deamin"/>
</dbReference>
<dbReference type="SMART" id="SM00552">
    <property type="entry name" value="ADEAMc"/>
    <property type="match status" value="1"/>
</dbReference>
<dbReference type="GO" id="GO:0006382">
    <property type="term" value="P:adenosine to inosine editing"/>
    <property type="evidence" value="ECO:0007669"/>
    <property type="project" value="TreeGrafter"/>
</dbReference>
<evidence type="ECO:0000313" key="3">
    <source>
        <dbReference type="EMBL" id="ORX43821.1"/>
    </source>
</evidence>
<dbReference type="GO" id="GO:0005730">
    <property type="term" value="C:nucleolus"/>
    <property type="evidence" value="ECO:0007669"/>
    <property type="project" value="TreeGrafter"/>
</dbReference>
<dbReference type="PANTHER" id="PTHR10910:SF62">
    <property type="entry name" value="AT07585P-RELATED"/>
    <property type="match status" value="1"/>
</dbReference>
<feature type="region of interest" description="Disordered" evidence="1">
    <location>
        <begin position="439"/>
        <end position="466"/>
    </location>
</feature>
<dbReference type="OrthoDB" id="10268011at2759"/>
<sequence>MEPQQQKKISISDRIAKCCIEQYERFQKRFKPSENQWTILAGIVIEYIKDKNNEQQNTELKCVCLSTGMKCIGKSHLLPTGEIINDSHAEVLSRRAFQKYIYSEIESCIDNKDSIVYYNKETKKFKVHENLRFHLYISQSPCGDASTVSLSELQTEEEKLINENKKRIFNEKQNSNKQMKLDNENILRGRLNYDKLGVLRTKPGRIDADPTLSMSCSDKILKWTFLGIEGSLLMYFLEKPIYLSSVTVEDMYDEVSLNRALITRVDDVKELPLPFERNKPDIWKSSQYLFPYTKRYIEEKNKEKASSQIKDLSNKKKKRNRVKADDKALYWNKVMNQPEVIINGRKQGASPKNGIYNKKTWSDLCKYKMFEQFFKTYHYVLQYQQKQQQQQQQITNKQENLTNFLIKDKLEQKSYQEFKNESKTYKKAKDFLFYGKENNSQNKIKNGEEPKSTSLPKKGILNGWTEKPHGFQDFKLDFS</sequence>
<dbReference type="EMBL" id="MCFH01000050">
    <property type="protein sequence ID" value="ORX43821.1"/>
    <property type="molecule type" value="Genomic_DNA"/>
</dbReference>
<organism evidence="3 4">
    <name type="scientific">Piromyces finnis</name>
    <dbReference type="NCBI Taxonomy" id="1754191"/>
    <lineage>
        <taxon>Eukaryota</taxon>
        <taxon>Fungi</taxon>
        <taxon>Fungi incertae sedis</taxon>
        <taxon>Chytridiomycota</taxon>
        <taxon>Chytridiomycota incertae sedis</taxon>
        <taxon>Neocallimastigomycetes</taxon>
        <taxon>Neocallimastigales</taxon>
        <taxon>Neocallimastigaceae</taxon>
        <taxon>Piromyces</taxon>
    </lineage>
</organism>
<dbReference type="Pfam" id="PF02137">
    <property type="entry name" value="A_deamin"/>
    <property type="match status" value="1"/>
</dbReference>
<evidence type="ECO:0000313" key="4">
    <source>
        <dbReference type="Proteomes" id="UP000193719"/>
    </source>
</evidence>
<dbReference type="STRING" id="1754191.A0A1Y1UZC2"/>
<dbReference type="GO" id="GO:0005737">
    <property type="term" value="C:cytoplasm"/>
    <property type="evidence" value="ECO:0007669"/>
    <property type="project" value="TreeGrafter"/>
</dbReference>
<dbReference type="GO" id="GO:0008251">
    <property type="term" value="F:tRNA-specific adenosine deaminase activity"/>
    <property type="evidence" value="ECO:0007669"/>
    <property type="project" value="TreeGrafter"/>
</dbReference>
<protein>
    <recommendedName>
        <fullName evidence="2">A to I editase domain-containing protein</fullName>
    </recommendedName>
</protein>
<dbReference type="GO" id="GO:0003725">
    <property type="term" value="F:double-stranded RNA binding"/>
    <property type="evidence" value="ECO:0007669"/>
    <property type="project" value="TreeGrafter"/>
</dbReference>
<reference evidence="3 4" key="2">
    <citation type="submission" date="2016-08" db="EMBL/GenBank/DDBJ databases">
        <title>Pervasive Adenine N6-methylation of Active Genes in Fungi.</title>
        <authorList>
            <consortium name="DOE Joint Genome Institute"/>
            <person name="Mondo S.J."/>
            <person name="Dannebaum R.O."/>
            <person name="Kuo R.C."/>
            <person name="Labutti K."/>
            <person name="Haridas S."/>
            <person name="Kuo A."/>
            <person name="Salamov A."/>
            <person name="Ahrendt S.R."/>
            <person name="Lipzen A."/>
            <person name="Sullivan W."/>
            <person name="Andreopoulos W.B."/>
            <person name="Clum A."/>
            <person name="Lindquist E."/>
            <person name="Daum C."/>
            <person name="Ramamoorthy G.K."/>
            <person name="Gryganskyi A."/>
            <person name="Culley D."/>
            <person name="Magnuson J.K."/>
            <person name="James T.Y."/>
            <person name="O'Malley M.A."/>
            <person name="Stajich J.E."/>
            <person name="Spatafora J.W."/>
            <person name="Visel A."/>
            <person name="Grigoriev I.V."/>
        </authorList>
    </citation>
    <scope>NUCLEOTIDE SEQUENCE [LARGE SCALE GENOMIC DNA]</scope>
    <source>
        <strain evidence="4">finn</strain>
    </source>
</reference>
<reference evidence="3 4" key="1">
    <citation type="submission" date="2016-08" db="EMBL/GenBank/DDBJ databases">
        <title>Genomes of anaerobic fungi encode conserved fungal cellulosomes for biomass hydrolysis.</title>
        <authorList>
            <consortium name="DOE Joint Genome Institute"/>
            <person name="Haitjema C.H."/>
            <person name="Gilmore S.P."/>
            <person name="Henske J.K."/>
            <person name="Solomon K.V."/>
            <person name="De Groot R."/>
            <person name="Kuo A."/>
            <person name="Mondo S.J."/>
            <person name="Salamov A.A."/>
            <person name="Labutti K."/>
            <person name="Zhao Z."/>
            <person name="Chiniquy J."/>
            <person name="Barry K."/>
            <person name="Brewer H.M."/>
            <person name="Purvine S.O."/>
            <person name="Wright A.T."/>
            <person name="Boxma B."/>
            <person name="Van Alen T."/>
            <person name="Hackstein J.H."/>
            <person name="Baker S.E."/>
            <person name="Grigoriev I.V."/>
            <person name="O'Malley M.A."/>
        </authorList>
    </citation>
    <scope>NUCLEOTIDE SEQUENCE [LARGE SCALE GENOMIC DNA]</scope>
    <source>
        <strain evidence="4">finn</strain>
    </source>
</reference>
<dbReference type="GO" id="GO:0003726">
    <property type="term" value="F:double-stranded RNA adenosine deaminase activity"/>
    <property type="evidence" value="ECO:0007669"/>
    <property type="project" value="TreeGrafter"/>
</dbReference>
<dbReference type="Proteomes" id="UP000193719">
    <property type="component" value="Unassembled WGS sequence"/>
</dbReference>
<dbReference type="PROSITE" id="PS50141">
    <property type="entry name" value="A_DEAMIN_EDITASE"/>
    <property type="match status" value="1"/>
</dbReference>